<comment type="caution">
    <text evidence="2">The sequence shown here is derived from an EMBL/GenBank/DDBJ whole genome shotgun (WGS) entry which is preliminary data.</text>
</comment>
<dbReference type="InterPro" id="IPR043502">
    <property type="entry name" value="DNA/RNA_pol_sf"/>
</dbReference>
<evidence type="ECO:0000259" key="1">
    <source>
        <dbReference type="Pfam" id="PF07727"/>
    </source>
</evidence>
<organism evidence="2 3">
    <name type="scientific">Araneus ventricosus</name>
    <name type="common">Orbweaver spider</name>
    <name type="synonym">Epeira ventricosa</name>
    <dbReference type="NCBI Taxonomy" id="182803"/>
    <lineage>
        <taxon>Eukaryota</taxon>
        <taxon>Metazoa</taxon>
        <taxon>Ecdysozoa</taxon>
        <taxon>Arthropoda</taxon>
        <taxon>Chelicerata</taxon>
        <taxon>Arachnida</taxon>
        <taxon>Araneae</taxon>
        <taxon>Araneomorphae</taxon>
        <taxon>Entelegynae</taxon>
        <taxon>Araneoidea</taxon>
        <taxon>Araneidae</taxon>
        <taxon>Araneus</taxon>
    </lineage>
</organism>
<dbReference type="OrthoDB" id="1645289at2759"/>
<dbReference type="GO" id="GO:0071897">
    <property type="term" value="P:DNA biosynthetic process"/>
    <property type="evidence" value="ECO:0007669"/>
    <property type="project" value="UniProtKB-ARBA"/>
</dbReference>
<gene>
    <name evidence="2" type="primary">POLX_762</name>
    <name evidence="2" type="ORF">AVEN_158942_1</name>
</gene>
<feature type="domain" description="Reverse transcriptase Ty1/copia-type" evidence="1">
    <location>
        <begin position="90"/>
        <end position="243"/>
    </location>
</feature>
<dbReference type="PANTHER" id="PTHR11439:SF483">
    <property type="entry name" value="PEPTIDE SYNTHASE GLIP-LIKE, PUTATIVE (AFU_ORTHOLOGUE AFUA_3G12920)-RELATED"/>
    <property type="match status" value="1"/>
</dbReference>
<name>A0A4Y2BC19_ARAVE</name>
<dbReference type="AlphaFoldDB" id="A0A4Y2BC19"/>
<dbReference type="Pfam" id="PF07727">
    <property type="entry name" value="RVT_2"/>
    <property type="match status" value="1"/>
</dbReference>
<dbReference type="PANTHER" id="PTHR11439">
    <property type="entry name" value="GAG-POL-RELATED RETROTRANSPOSON"/>
    <property type="match status" value="1"/>
</dbReference>
<dbReference type="Proteomes" id="UP000499080">
    <property type="component" value="Unassembled WGS sequence"/>
</dbReference>
<dbReference type="InterPro" id="IPR013103">
    <property type="entry name" value="RVT_2"/>
</dbReference>
<evidence type="ECO:0000313" key="2">
    <source>
        <dbReference type="EMBL" id="GBL88826.1"/>
    </source>
</evidence>
<keyword evidence="3" id="KW-1185">Reference proteome</keyword>
<proteinExistence type="predicted"/>
<dbReference type="EMBL" id="BGPR01000062">
    <property type="protein sequence ID" value="GBL88826.1"/>
    <property type="molecule type" value="Genomic_DNA"/>
</dbReference>
<protein>
    <submittedName>
        <fullName evidence="2">Retrovirus-related Pol polyprotein from transposon TNT 1-94</fullName>
    </submittedName>
</protein>
<evidence type="ECO:0000313" key="3">
    <source>
        <dbReference type="Proteomes" id="UP000499080"/>
    </source>
</evidence>
<reference evidence="2 3" key="1">
    <citation type="journal article" date="2019" name="Sci. Rep.">
        <title>Orb-weaving spider Araneus ventricosus genome elucidates the spidroin gene catalogue.</title>
        <authorList>
            <person name="Kono N."/>
            <person name="Nakamura H."/>
            <person name="Ohtoshi R."/>
            <person name="Moran D.A.P."/>
            <person name="Shinohara A."/>
            <person name="Yoshida Y."/>
            <person name="Fujiwara M."/>
            <person name="Mori M."/>
            <person name="Tomita M."/>
            <person name="Arakawa K."/>
        </authorList>
    </citation>
    <scope>NUCLEOTIDE SEQUENCE [LARGE SCALE GENOMIC DNA]</scope>
</reference>
<sequence>MFTKRIKKGSDINKDKAIDVDPQRARGKPKKFFTGKPGWPRKQYNIKEEIEEAQIALEDDIPSLKEALNGPNSEEWLEVMRTEYNALLKNQVWRLVKRPKDKSTFGSKWVLRTKYNANGSIALRKARLVAKGFAQTPDVDYKETFAPVARPGSIRTVMAYCAENNLEIFQLDFIMAYVNGDFDDEIFMEQGDHFIDQKHPDYVYQLQRSLYGLKQAGRQWFCKLDEKLKSFGLNPLYSDKCVYKLKNPKAIGTRPDICHAVSYLSQFNENPGIPHWTAAKRVLKYLKGTRNRGLTFRPTKRPLVGFVDADWASDITDRNCVLKFADGAISWESKK</sequence>
<accession>A0A4Y2BC19</accession>
<dbReference type="SUPFAM" id="SSF56672">
    <property type="entry name" value="DNA/RNA polymerases"/>
    <property type="match status" value="1"/>
</dbReference>